<dbReference type="InterPro" id="IPR010982">
    <property type="entry name" value="Lambda_DNA-bd_dom_sf"/>
</dbReference>
<feature type="domain" description="HTH cro/C1-type" evidence="1">
    <location>
        <begin position="15"/>
        <end position="69"/>
    </location>
</feature>
<dbReference type="SMART" id="SM00530">
    <property type="entry name" value="HTH_XRE"/>
    <property type="match status" value="1"/>
</dbReference>
<protein>
    <submittedName>
        <fullName evidence="2">Transcriptional regulator with XRE-family HTH domain</fullName>
    </submittedName>
</protein>
<dbReference type="Gene3D" id="1.10.260.40">
    <property type="entry name" value="lambda repressor-like DNA-binding domains"/>
    <property type="match status" value="1"/>
</dbReference>
<dbReference type="Proteomes" id="UP000530928">
    <property type="component" value="Unassembled WGS sequence"/>
</dbReference>
<dbReference type="CDD" id="cd00093">
    <property type="entry name" value="HTH_XRE"/>
    <property type="match status" value="1"/>
</dbReference>
<dbReference type="GO" id="GO:0003677">
    <property type="term" value="F:DNA binding"/>
    <property type="evidence" value="ECO:0007669"/>
    <property type="project" value="InterPro"/>
</dbReference>
<comment type="caution">
    <text evidence="2">The sequence shown here is derived from an EMBL/GenBank/DDBJ whole genome shotgun (WGS) entry which is preliminary data.</text>
</comment>
<proteinExistence type="predicted"/>
<name>A0A7W0HVN5_9ACTN</name>
<dbReference type="RefSeq" id="WP_181616064.1">
    <property type="nucleotide sequence ID" value="NZ_BAABAM010000013.1"/>
</dbReference>
<sequence>MHSTTWDREKFGEILKKIGERAQLSPAEIAELAGRSRSQVNRWTRSENQPGYDALRRFADNLARDFPDLAPLGAELLEAAGYGPTSADVGGVEAPSDAFDDDQHLADLQSQLEAVLSSMSKRDRRRWEREMRREEIERLERWRRLMGGDSPKSD</sequence>
<dbReference type="Pfam" id="PF13560">
    <property type="entry name" value="HTH_31"/>
    <property type="match status" value="1"/>
</dbReference>
<gene>
    <name evidence="2" type="ORF">HNR30_008753</name>
</gene>
<dbReference type="EMBL" id="JACDUR010000011">
    <property type="protein sequence ID" value="MBA2897355.1"/>
    <property type="molecule type" value="Genomic_DNA"/>
</dbReference>
<evidence type="ECO:0000313" key="2">
    <source>
        <dbReference type="EMBL" id="MBA2897355.1"/>
    </source>
</evidence>
<dbReference type="AlphaFoldDB" id="A0A7W0HVN5"/>
<evidence type="ECO:0000313" key="3">
    <source>
        <dbReference type="Proteomes" id="UP000530928"/>
    </source>
</evidence>
<dbReference type="SUPFAM" id="SSF47413">
    <property type="entry name" value="lambda repressor-like DNA-binding domains"/>
    <property type="match status" value="1"/>
</dbReference>
<accession>A0A7W0HVN5</accession>
<organism evidence="2 3">
    <name type="scientific">Nonomuraea soli</name>
    <dbReference type="NCBI Taxonomy" id="1032476"/>
    <lineage>
        <taxon>Bacteria</taxon>
        <taxon>Bacillati</taxon>
        <taxon>Actinomycetota</taxon>
        <taxon>Actinomycetes</taxon>
        <taxon>Streptosporangiales</taxon>
        <taxon>Streptosporangiaceae</taxon>
        <taxon>Nonomuraea</taxon>
    </lineage>
</organism>
<dbReference type="PROSITE" id="PS50943">
    <property type="entry name" value="HTH_CROC1"/>
    <property type="match status" value="1"/>
</dbReference>
<keyword evidence="3" id="KW-1185">Reference proteome</keyword>
<evidence type="ECO:0000259" key="1">
    <source>
        <dbReference type="PROSITE" id="PS50943"/>
    </source>
</evidence>
<reference evidence="2 3" key="1">
    <citation type="submission" date="2020-07" db="EMBL/GenBank/DDBJ databases">
        <title>Genomic Encyclopedia of Type Strains, Phase IV (KMG-IV): sequencing the most valuable type-strain genomes for metagenomic binning, comparative biology and taxonomic classification.</title>
        <authorList>
            <person name="Goeker M."/>
        </authorList>
    </citation>
    <scope>NUCLEOTIDE SEQUENCE [LARGE SCALE GENOMIC DNA]</scope>
    <source>
        <strain evidence="2 3">DSM 45533</strain>
    </source>
</reference>
<dbReference type="InterPro" id="IPR001387">
    <property type="entry name" value="Cro/C1-type_HTH"/>
</dbReference>